<sequence length="48" mass="5396">MLPISRHRKTRDYKLPSMPETLIRPSLPTDVAAIAEIHARNVFHGTGT</sequence>
<reference evidence="1 2" key="1">
    <citation type="journal article" date="2014" name="FEMS Microbiol. Ecol.">
        <title>Sphaerotilus natans encrusted with nanoball-shaped Fe(III) oxide minerals formed by nitrate-reducing mixotrophic Fe(II) oxidation.</title>
        <authorList>
            <person name="Park S."/>
            <person name="Kim D.H."/>
            <person name="Lee J.H."/>
            <person name="Hur H.G."/>
        </authorList>
    </citation>
    <scope>NUCLEOTIDE SEQUENCE [LARGE SCALE GENOMIC DNA]</scope>
    <source>
        <strain evidence="1 2">DSM 6575</strain>
    </source>
</reference>
<protein>
    <recommendedName>
        <fullName evidence="3">GNAT family N-acetyltransferase</fullName>
    </recommendedName>
</protein>
<organism evidence="1 2">
    <name type="scientific">Sphaerotilus natans subsp. natans DSM 6575</name>
    <dbReference type="NCBI Taxonomy" id="1286631"/>
    <lineage>
        <taxon>Bacteria</taxon>
        <taxon>Pseudomonadati</taxon>
        <taxon>Pseudomonadota</taxon>
        <taxon>Betaproteobacteria</taxon>
        <taxon>Burkholderiales</taxon>
        <taxon>Sphaerotilaceae</taxon>
        <taxon>Sphaerotilus</taxon>
    </lineage>
</organism>
<evidence type="ECO:0008006" key="3">
    <source>
        <dbReference type="Google" id="ProtNLM"/>
    </source>
</evidence>
<evidence type="ECO:0000313" key="1">
    <source>
        <dbReference type="EMBL" id="KDB53338.1"/>
    </source>
</evidence>
<dbReference type="STRING" id="34103.SAMN05421778_101118"/>
<dbReference type="RefSeq" id="WP_156027823.1">
    <property type="nucleotide sequence ID" value="NZ_AZRA01000027.1"/>
</dbReference>
<accession>A0A059KQF5</accession>
<dbReference type="AlphaFoldDB" id="A0A059KQF5"/>
<evidence type="ECO:0000313" key="2">
    <source>
        <dbReference type="Proteomes" id="UP000026714"/>
    </source>
</evidence>
<dbReference type="EMBL" id="AZRA01000027">
    <property type="protein sequence ID" value="KDB53338.1"/>
    <property type="molecule type" value="Genomic_DNA"/>
</dbReference>
<dbReference type="Proteomes" id="UP000026714">
    <property type="component" value="Unassembled WGS sequence"/>
</dbReference>
<keyword evidence="2" id="KW-1185">Reference proteome</keyword>
<proteinExistence type="predicted"/>
<gene>
    <name evidence="1" type="ORF">X805_11740</name>
</gene>
<comment type="caution">
    <text evidence="1">The sequence shown here is derived from an EMBL/GenBank/DDBJ whole genome shotgun (WGS) entry which is preliminary data.</text>
</comment>
<name>A0A059KQF5_9BURK</name>